<dbReference type="OrthoDB" id="799938at2"/>
<keyword evidence="2" id="KW-0805">Transcription regulation</keyword>
<reference evidence="7 8" key="1">
    <citation type="submission" date="2018-01" db="EMBL/GenBank/DDBJ databases">
        <authorList>
            <person name="Gaut B.S."/>
            <person name="Morton B.R."/>
            <person name="Clegg M.T."/>
            <person name="Duvall M.R."/>
        </authorList>
    </citation>
    <scope>NUCLEOTIDE SEQUENCE [LARGE SCALE GENOMIC DNA]</scope>
    <source>
        <strain evidence="7 8">HR-AV</strain>
    </source>
</reference>
<dbReference type="InterPro" id="IPR007627">
    <property type="entry name" value="RNA_pol_sigma70_r2"/>
</dbReference>
<dbReference type="InterPro" id="IPR014327">
    <property type="entry name" value="RNA_pol_sigma70_bacteroid"/>
</dbReference>
<evidence type="ECO:0000313" key="7">
    <source>
        <dbReference type="EMBL" id="POY37931.1"/>
    </source>
</evidence>
<comment type="similarity">
    <text evidence="1">Belongs to the sigma-70 factor family. ECF subfamily.</text>
</comment>
<gene>
    <name evidence="7" type="ORF">C3K47_05245</name>
</gene>
<protein>
    <recommendedName>
        <fullName evidence="9">RNA polymerase sigma-70 factor</fullName>
    </recommendedName>
</protein>
<dbReference type="InterPro" id="IPR036388">
    <property type="entry name" value="WH-like_DNA-bd_sf"/>
</dbReference>
<dbReference type="GO" id="GO:0003677">
    <property type="term" value="F:DNA binding"/>
    <property type="evidence" value="ECO:0007669"/>
    <property type="project" value="InterPro"/>
</dbReference>
<dbReference type="InterPro" id="IPR013325">
    <property type="entry name" value="RNA_pol_sigma_r2"/>
</dbReference>
<name>A0A2S5A5Q7_9SPHI</name>
<dbReference type="PANTHER" id="PTHR43133">
    <property type="entry name" value="RNA POLYMERASE ECF-TYPE SIGMA FACTO"/>
    <property type="match status" value="1"/>
</dbReference>
<dbReference type="GO" id="GO:0016987">
    <property type="term" value="F:sigma factor activity"/>
    <property type="evidence" value="ECO:0007669"/>
    <property type="project" value="UniProtKB-KW"/>
</dbReference>
<proteinExistence type="inferred from homology"/>
<evidence type="ECO:0000259" key="6">
    <source>
        <dbReference type="Pfam" id="PF08281"/>
    </source>
</evidence>
<keyword evidence="4" id="KW-0804">Transcription</keyword>
<dbReference type="Gene3D" id="1.10.1740.10">
    <property type="match status" value="1"/>
</dbReference>
<sequence length="196" mass="22773">MTINSPEDQKQLQARIAIGDQQAFTLFYNAYYPVIYGFARHLLRSDELAVDIVQESMLHVWRLGTKLETVNHLESYIKTFAKRRAIDMLRRRAVEQKAEKTLGGNWKEEHNDTEEGILLREGRKILQDGICSLPPQQRLVYELCQQEGLKYEEAAQRLGISAGTVKTHLKLAMRFLREYIKNHSDLAPLLIIFKLF</sequence>
<feature type="domain" description="RNA polymerase sigma-70 region 2" evidence="5">
    <location>
        <begin position="27"/>
        <end position="93"/>
    </location>
</feature>
<dbReference type="PANTHER" id="PTHR43133:SF46">
    <property type="entry name" value="RNA POLYMERASE SIGMA-70 FACTOR ECF SUBFAMILY"/>
    <property type="match status" value="1"/>
</dbReference>
<dbReference type="InterPro" id="IPR039425">
    <property type="entry name" value="RNA_pol_sigma-70-like"/>
</dbReference>
<accession>A0A2S5A5Q7</accession>
<dbReference type="NCBIfam" id="TIGR02985">
    <property type="entry name" value="Sig70_bacteroi1"/>
    <property type="match status" value="1"/>
</dbReference>
<evidence type="ECO:0000259" key="5">
    <source>
        <dbReference type="Pfam" id="PF04542"/>
    </source>
</evidence>
<dbReference type="Proteomes" id="UP000236893">
    <property type="component" value="Unassembled WGS sequence"/>
</dbReference>
<dbReference type="Pfam" id="PF04542">
    <property type="entry name" value="Sigma70_r2"/>
    <property type="match status" value="1"/>
</dbReference>
<dbReference type="CDD" id="cd06171">
    <property type="entry name" value="Sigma70_r4"/>
    <property type="match status" value="1"/>
</dbReference>
<evidence type="ECO:0000313" key="8">
    <source>
        <dbReference type="Proteomes" id="UP000236893"/>
    </source>
</evidence>
<dbReference type="Gene3D" id="1.10.10.10">
    <property type="entry name" value="Winged helix-like DNA-binding domain superfamily/Winged helix DNA-binding domain"/>
    <property type="match status" value="1"/>
</dbReference>
<keyword evidence="3" id="KW-0731">Sigma factor</keyword>
<dbReference type="Pfam" id="PF08281">
    <property type="entry name" value="Sigma70_r4_2"/>
    <property type="match status" value="1"/>
</dbReference>
<evidence type="ECO:0000256" key="2">
    <source>
        <dbReference type="ARBA" id="ARBA00023015"/>
    </source>
</evidence>
<organism evidence="7 8">
    <name type="scientific">Solitalea longa</name>
    <dbReference type="NCBI Taxonomy" id="2079460"/>
    <lineage>
        <taxon>Bacteria</taxon>
        <taxon>Pseudomonadati</taxon>
        <taxon>Bacteroidota</taxon>
        <taxon>Sphingobacteriia</taxon>
        <taxon>Sphingobacteriales</taxon>
        <taxon>Sphingobacteriaceae</taxon>
        <taxon>Solitalea</taxon>
    </lineage>
</organism>
<dbReference type="SUPFAM" id="SSF88659">
    <property type="entry name" value="Sigma3 and sigma4 domains of RNA polymerase sigma factors"/>
    <property type="match status" value="1"/>
</dbReference>
<dbReference type="InterPro" id="IPR014284">
    <property type="entry name" value="RNA_pol_sigma-70_dom"/>
</dbReference>
<evidence type="ECO:0000256" key="3">
    <source>
        <dbReference type="ARBA" id="ARBA00023082"/>
    </source>
</evidence>
<dbReference type="InterPro" id="IPR013249">
    <property type="entry name" value="RNA_pol_sigma70_r4_t2"/>
</dbReference>
<dbReference type="AlphaFoldDB" id="A0A2S5A5Q7"/>
<evidence type="ECO:0000256" key="1">
    <source>
        <dbReference type="ARBA" id="ARBA00010641"/>
    </source>
</evidence>
<comment type="caution">
    <text evidence="7">The sequence shown here is derived from an EMBL/GenBank/DDBJ whole genome shotgun (WGS) entry which is preliminary data.</text>
</comment>
<dbReference type="RefSeq" id="WP_103788062.1">
    <property type="nucleotide sequence ID" value="NZ_PQVF01000003.1"/>
</dbReference>
<dbReference type="EMBL" id="PQVF01000003">
    <property type="protein sequence ID" value="POY37931.1"/>
    <property type="molecule type" value="Genomic_DNA"/>
</dbReference>
<evidence type="ECO:0000256" key="4">
    <source>
        <dbReference type="ARBA" id="ARBA00023163"/>
    </source>
</evidence>
<keyword evidence="8" id="KW-1185">Reference proteome</keyword>
<dbReference type="GO" id="GO:0006352">
    <property type="term" value="P:DNA-templated transcription initiation"/>
    <property type="evidence" value="ECO:0007669"/>
    <property type="project" value="InterPro"/>
</dbReference>
<dbReference type="SUPFAM" id="SSF88946">
    <property type="entry name" value="Sigma2 domain of RNA polymerase sigma factors"/>
    <property type="match status" value="1"/>
</dbReference>
<dbReference type="NCBIfam" id="TIGR02937">
    <property type="entry name" value="sigma70-ECF"/>
    <property type="match status" value="1"/>
</dbReference>
<evidence type="ECO:0008006" key="9">
    <source>
        <dbReference type="Google" id="ProtNLM"/>
    </source>
</evidence>
<dbReference type="InterPro" id="IPR013324">
    <property type="entry name" value="RNA_pol_sigma_r3/r4-like"/>
</dbReference>
<feature type="domain" description="RNA polymerase sigma factor 70 region 4 type 2" evidence="6">
    <location>
        <begin position="125"/>
        <end position="176"/>
    </location>
</feature>